<accession>A0A8J4DY23</accession>
<dbReference type="AlphaFoldDB" id="A0A8J4DY23"/>
<keyword evidence="2" id="KW-1185">Reference proteome</keyword>
<reference evidence="1" key="1">
    <citation type="submission" date="2021-01" db="EMBL/GenBank/DDBJ databases">
        <title>Whole genome shotgun sequence of Virgisporangium aurantiacum NBRC 16421.</title>
        <authorList>
            <person name="Komaki H."/>
            <person name="Tamura T."/>
        </authorList>
    </citation>
    <scope>NUCLEOTIDE SEQUENCE</scope>
    <source>
        <strain evidence="1">NBRC 16421</strain>
    </source>
</reference>
<organism evidence="1 2">
    <name type="scientific">Virgisporangium aurantiacum</name>
    <dbReference type="NCBI Taxonomy" id="175570"/>
    <lineage>
        <taxon>Bacteria</taxon>
        <taxon>Bacillati</taxon>
        <taxon>Actinomycetota</taxon>
        <taxon>Actinomycetes</taxon>
        <taxon>Micromonosporales</taxon>
        <taxon>Micromonosporaceae</taxon>
        <taxon>Virgisporangium</taxon>
    </lineage>
</organism>
<comment type="caution">
    <text evidence="1">The sequence shown here is derived from an EMBL/GenBank/DDBJ whole genome shotgun (WGS) entry which is preliminary data.</text>
</comment>
<proteinExistence type="predicted"/>
<protein>
    <submittedName>
        <fullName evidence="1">Uncharacterized protein</fullName>
    </submittedName>
</protein>
<evidence type="ECO:0000313" key="1">
    <source>
        <dbReference type="EMBL" id="GIJ54474.1"/>
    </source>
</evidence>
<name>A0A8J4DY23_9ACTN</name>
<dbReference type="Proteomes" id="UP000612585">
    <property type="component" value="Unassembled WGS sequence"/>
</dbReference>
<evidence type="ECO:0000313" key="2">
    <source>
        <dbReference type="Proteomes" id="UP000612585"/>
    </source>
</evidence>
<dbReference type="EMBL" id="BOPG01000012">
    <property type="protein sequence ID" value="GIJ54474.1"/>
    <property type="molecule type" value="Genomic_DNA"/>
</dbReference>
<gene>
    <name evidence="1" type="ORF">Vau01_019900</name>
</gene>
<sequence>MIVEPTTLVSRASRIAPLMNNTISNPLLRAQVVMSVNGATVSVSVMRSGAFAFDGPPRRRPVRVVFLGRV</sequence>